<feature type="transmembrane region" description="Helical" evidence="2">
    <location>
        <begin position="660"/>
        <end position="691"/>
    </location>
</feature>
<dbReference type="HOGENOM" id="CLU_380944_0_0_1"/>
<name>K1R5U6_MAGGI</name>
<proteinExistence type="predicted"/>
<feature type="compositionally biased region" description="Basic and acidic residues" evidence="1">
    <location>
        <begin position="90"/>
        <end position="101"/>
    </location>
</feature>
<keyword evidence="2" id="KW-0472">Membrane</keyword>
<organism evidence="3">
    <name type="scientific">Magallana gigas</name>
    <name type="common">Pacific oyster</name>
    <name type="synonym">Crassostrea gigas</name>
    <dbReference type="NCBI Taxonomy" id="29159"/>
    <lineage>
        <taxon>Eukaryota</taxon>
        <taxon>Metazoa</taxon>
        <taxon>Spiralia</taxon>
        <taxon>Lophotrochozoa</taxon>
        <taxon>Mollusca</taxon>
        <taxon>Bivalvia</taxon>
        <taxon>Autobranchia</taxon>
        <taxon>Pteriomorphia</taxon>
        <taxon>Ostreida</taxon>
        <taxon>Ostreoidea</taxon>
        <taxon>Ostreidae</taxon>
        <taxon>Magallana</taxon>
    </lineage>
</organism>
<dbReference type="InParanoid" id="K1R5U6"/>
<dbReference type="AlphaFoldDB" id="K1R5U6"/>
<dbReference type="EMBL" id="JH816315">
    <property type="protein sequence ID" value="EKC36555.1"/>
    <property type="molecule type" value="Genomic_DNA"/>
</dbReference>
<keyword evidence="2" id="KW-1133">Transmembrane helix</keyword>
<keyword evidence="2" id="KW-0812">Transmembrane</keyword>
<accession>K1R5U6</accession>
<sequence length="727" mass="82528">MAANSASAYTRRCDMCNYSTNRLGNYIRHTQSDAHLNLVHFHANEDLQAPLDCCSGELEETEEDDTDTRQAQAGFSDTPVDVEFTQPPLHHNDSDQNENHQHQRQQGDWFPFSSRADFYLYVLVNSTTHPVSDAVVKFVIFILKQCGVDGIPSFASIKRKSFGSFDWNDFLMQEQVTEAVVSTVLPLLQNPPNSLASRIPMDERHKEKNIHFIGASEKVDMMKLVEMAISDIRQCQRDGFITFDAVHQKECLIKCPLDVIVADYNVLSFCCNHLGASAIKYCPRCHASSETFQQILQQRLPEETKRTVNRIDLRSKEVDKIKLRKQTGVKEHFNCLWDVIDPHRDIPVGLLHLIPLGLAKHLIVFIISQMDNETLKRMGCHLETLLPSKGLEFFQYIESRQGKDFKSYIQKQLNQENIDEKLMNELQENITEYHQLITEYLPNFAKKAKTHLLLHVMDDIKRHGPPTSYDEDSFEKNHGRIRDQIFIQNQKARSRDTAERYAQHILCSHIVTGGFFKDSEIWTQASDNICQAGCNPAVMSFLGIKHGSQKTPGEISKLERHPNGHVKKNPVTDDSLLMMSVGLSENTCTSFSKGQCVTSQSLDLINSGDWVEYTNSSGESCYGVFKGAVEIDGVFTFARLYVMEVFAMALKSIHSHHSEVIYFLLFLVNEAFDMALSPIIIAAIVAMGIVLRMVNSGGSSAGVIKKNRNGSTCVRVDFWCKTRFMYD</sequence>
<evidence type="ECO:0000256" key="2">
    <source>
        <dbReference type="SAM" id="Phobius"/>
    </source>
</evidence>
<reference evidence="3" key="1">
    <citation type="journal article" date="2012" name="Nature">
        <title>The oyster genome reveals stress adaptation and complexity of shell formation.</title>
        <authorList>
            <person name="Zhang G."/>
            <person name="Fang X."/>
            <person name="Guo X."/>
            <person name="Li L."/>
            <person name="Luo R."/>
            <person name="Xu F."/>
            <person name="Yang P."/>
            <person name="Zhang L."/>
            <person name="Wang X."/>
            <person name="Qi H."/>
            <person name="Xiong Z."/>
            <person name="Que H."/>
            <person name="Xie Y."/>
            <person name="Holland P.W."/>
            <person name="Paps J."/>
            <person name="Zhu Y."/>
            <person name="Wu F."/>
            <person name="Chen Y."/>
            <person name="Wang J."/>
            <person name="Peng C."/>
            <person name="Meng J."/>
            <person name="Yang L."/>
            <person name="Liu J."/>
            <person name="Wen B."/>
            <person name="Zhang N."/>
            <person name="Huang Z."/>
            <person name="Zhu Q."/>
            <person name="Feng Y."/>
            <person name="Mount A."/>
            <person name="Hedgecock D."/>
            <person name="Xu Z."/>
            <person name="Liu Y."/>
            <person name="Domazet-Loso T."/>
            <person name="Du Y."/>
            <person name="Sun X."/>
            <person name="Zhang S."/>
            <person name="Liu B."/>
            <person name="Cheng P."/>
            <person name="Jiang X."/>
            <person name="Li J."/>
            <person name="Fan D."/>
            <person name="Wang W."/>
            <person name="Fu W."/>
            <person name="Wang T."/>
            <person name="Wang B."/>
            <person name="Zhang J."/>
            <person name="Peng Z."/>
            <person name="Li Y."/>
            <person name="Li N."/>
            <person name="Wang J."/>
            <person name="Chen M."/>
            <person name="He Y."/>
            <person name="Tan F."/>
            <person name="Song X."/>
            <person name="Zheng Q."/>
            <person name="Huang R."/>
            <person name="Yang H."/>
            <person name="Du X."/>
            <person name="Chen L."/>
            <person name="Yang M."/>
            <person name="Gaffney P.M."/>
            <person name="Wang S."/>
            <person name="Luo L."/>
            <person name="She Z."/>
            <person name="Ming Y."/>
            <person name="Huang W."/>
            <person name="Zhang S."/>
            <person name="Huang B."/>
            <person name="Zhang Y."/>
            <person name="Qu T."/>
            <person name="Ni P."/>
            <person name="Miao G."/>
            <person name="Wang J."/>
            <person name="Wang Q."/>
            <person name="Steinberg C.E."/>
            <person name="Wang H."/>
            <person name="Li N."/>
            <person name="Qian L."/>
            <person name="Zhang G."/>
            <person name="Li Y."/>
            <person name="Yang H."/>
            <person name="Liu X."/>
            <person name="Wang J."/>
            <person name="Yin Y."/>
            <person name="Wang J."/>
        </authorList>
    </citation>
    <scope>NUCLEOTIDE SEQUENCE [LARGE SCALE GENOMIC DNA]</scope>
    <source>
        <strain evidence="3">05x7-T-G4-1.051#20</strain>
    </source>
</reference>
<gene>
    <name evidence="3" type="ORF">CGI_10020100</name>
</gene>
<feature type="region of interest" description="Disordered" evidence="1">
    <location>
        <begin position="79"/>
        <end position="106"/>
    </location>
</feature>
<evidence type="ECO:0000313" key="3">
    <source>
        <dbReference type="EMBL" id="EKC36555.1"/>
    </source>
</evidence>
<protein>
    <submittedName>
        <fullName evidence="3">Uncharacterized protein</fullName>
    </submittedName>
</protein>
<evidence type="ECO:0000256" key="1">
    <source>
        <dbReference type="SAM" id="MobiDB-lite"/>
    </source>
</evidence>